<proteinExistence type="predicted"/>
<keyword evidence="2" id="KW-1185">Reference proteome</keyword>
<reference evidence="2" key="1">
    <citation type="journal article" date="2023" name="G3 (Bethesda)">
        <title>Genome assembly and association tests identify interacting loci associated with vigor, precocity, and sex in interspecific pistachio rootstocks.</title>
        <authorList>
            <person name="Palmer W."/>
            <person name="Jacygrad E."/>
            <person name="Sagayaradj S."/>
            <person name="Cavanaugh K."/>
            <person name="Han R."/>
            <person name="Bertier L."/>
            <person name="Beede B."/>
            <person name="Kafkas S."/>
            <person name="Golino D."/>
            <person name="Preece J."/>
            <person name="Michelmore R."/>
        </authorList>
    </citation>
    <scope>NUCLEOTIDE SEQUENCE [LARGE SCALE GENOMIC DNA]</scope>
</reference>
<dbReference type="EMBL" id="CM047910">
    <property type="protein sequence ID" value="KAJ0076218.1"/>
    <property type="molecule type" value="Genomic_DNA"/>
</dbReference>
<organism evidence="1 2">
    <name type="scientific">Pistacia atlantica</name>
    <dbReference type="NCBI Taxonomy" id="434234"/>
    <lineage>
        <taxon>Eukaryota</taxon>
        <taxon>Viridiplantae</taxon>
        <taxon>Streptophyta</taxon>
        <taxon>Embryophyta</taxon>
        <taxon>Tracheophyta</taxon>
        <taxon>Spermatophyta</taxon>
        <taxon>Magnoliopsida</taxon>
        <taxon>eudicotyledons</taxon>
        <taxon>Gunneridae</taxon>
        <taxon>Pentapetalae</taxon>
        <taxon>rosids</taxon>
        <taxon>malvids</taxon>
        <taxon>Sapindales</taxon>
        <taxon>Anacardiaceae</taxon>
        <taxon>Pistacia</taxon>
    </lineage>
</organism>
<name>A0ACC0ZX64_9ROSI</name>
<evidence type="ECO:0000313" key="1">
    <source>
        <dbReference type="EMBL" id="KAJ0076218.1"/>
    </source>
</evidence>
<accession>A0ACC0ZX64</accession>
<dbReference type="Proteomes" id="UP001164250">
    <property type="component" value="Chromosome 15"/>
</dbReference>
<evidence type="ECO:0000313" key="2">
    <source>
        <dbReference type="Proteomes" id="UP001164250"/>
    </source>
</evidence>
<comment type="caution">
    <text evidence="1">The sequence shown here is derived from an EMBL/GenBank/DDBJ whole genome shotgun (WGS) entry which is preliminary data.</text>
</comment>
<protein>
    <submittedName>
        <fullName evidence="1">Uncharacterized protein</fullName>
    </submittedName>
</protein>
<sequence length="164" mass="19463">MKITDRELFILKKMYRESTNDPIREESQYEVVWIPVVDRSTPWTHAKQDQFENCQLRMPWYSVYHPLMIDSAVITYIKKVWNFKENPILVVIDPEGKLINNNALHIIWIWGGRAFPFTSRKEAELWASETWTFEFLAGSTDAAIPIWVIYAYKNSDMDKTRSLK</sequence>
<gene>
    <name evidence="1" type="ORF">Patl1_33444</name>
</gene>